<dbReference type="PATRIC" id="fig|991905.3.peg.1817"/>
<feature type="transmembrane region" description="Helical" evidence="12">
    <location>
        <begin position="67"/>
        <end position="89"/>
    </location>
</feature>
<reference evidence="13 14" key="1">
    <citation type="journal article" date="2011" name="J. Bacteriol.">
        <title>Complete genome sequence of Polymorphum gilvum SL003B-26A1T, a crude oil-degrading bacterium from oil-polluted saline soil.</title>
        <authorList>
            <person name="Li S.G."/>
            <person name="Tang Y.Q."/>
            <person name="Nie Y."/>
            <person name="Cai M."/>
            <person name="Wu X.L."/>
        </authorList>
    </citation>
    <scope>NUCLEOTIDE SEQUENCE [LARGE SCALE GENOMIC DNA]</scope>
    <source>
        <strain evidence="14">LMG 25793 / CGMCC 1.9160 / SL003B-26A1</strain>
    </source>
</reference>
<accession>F2IUX1</accession>
<dbReference type="EMBL" id="CP002568">
    <property type="protein sequence ID" value="ADZ70200.1"/>
    <property type="molecule type" value="Genomic_DNA"/>
</dbReference>
<dbReference type="STRING" id="991905.SL003B_1773"/>
<organism evidence="13 14">
    <name type="scientific">Polymorphum gilvum (strain LMG 25793 / CGMCC 1.9160 / SL003B-26A1)</name>
    <dbReference type="NCBI Taxonomy" id="991905"/>
    <lineage>
        <taxon>Bacteria</taxon>
        <taxon>Pseudomonadati</taxon>
        <taxon>Pseudomonadota</taxon>
        <taxon>Alphaproteobacteria</taxon>
        <taxon>Rhodobacterales</taxon>
        <taxon>Paracoccaceae</taxon>
        <taxon>Polymorphum</taxon>
    </lineage>
</organism>
<name>F2IUX1_POLGS</name>
<dbReference type="Pfam" id="PF02537">
    <property type="entry name" value="CRCB"/>
    <property type="match status" value="1"/>
</dbReference>
<dbReference type="OrthoDB" id="9806299at2"/>
<keyword evidence="7 12" id="KW-0406">Ion transport</keyword>
<dbReference type="eggNOG" id="COG0239">
    <property type="taxonomic scope" value="Bacteria"/>
</dbReference>
<feature type="transmembrane region" description="Helical" evidence="12">
    <location>
        <begin position="33"/>
        <end position="55"/>
    </location>
</feature>
<protein>
    <recommendedName>
        <fullName evidence="12">Fluoride-specific ion channel FluC</fullName>
    </recommendedName>
</protein>
<dbReference type="HAMAP" id="MF_00454">
    <property type="entry name" value="FluC"/>
    <property type="match status" value="1"/>
</dbReference>
<dbReference type="GO" id="GO:0062054">
    <property type="term" value="F:fluoride channel activity"/>
    <property type="evidence" value="ECO:0007669"/>
    <property type="project" value="UniProtKB-UniRule"/>
</dbReference>
<evidence type="ECO:0000256" key="8">
    <source>
        <dbReference type="ARBA" id="ARBA00023136"/>
    </source>
</evidence>
<dbReference type="KEGG" id="pgv:SL003B_1773"/>
<dbReference type="GO" id="GO:0140114">
    <property type="term" value="P:cellular detoxification of fluoride"/>
    <property type="evidence" value="ECO:0007669"/>
    <property type="project" value="UniProtKB-UniRule"/>
</dbReference>
<dbReference type="InterPro" id="IPR003691">
    <property type="entry name" value="FluC"/>
</dbReference>
<evidence type="ECO:0000256" key="9">
    <source>
        <dbReference type="ARBA" id="ARBA00023303"/>
    </source>
</evidence>
<keyword evidence="5 12" id="KW-1133">Transmembrane helix</keyword>
<dbReference type="RefSeq" id="WP_013652517.1">
    <property type="nucleotide sequence ID" value="NC_015259.1"/>
</dbReference>
<keyword evidence="6 12" id="KW-0915">Sodium</keyword>
<feature type="binding site" evidence="12">
    <location>
        <position position="78"/>
    </location>
    <ligand>
        <name>Na(+)</name>
        <dbReference type="ChEBI" id="CHEBI:29101"/>
        <note>structural</note>
    </ligand>
</feature>
<evidence type="ECO:0000256" key="11">
    <source>
        <dbReference type="ARBA" id="ARBA00035585"/>
    </source>
</evidence>
<keyword evidence="8 12" id="KW-0472">Membrane</keyword>
<comment type="activity regulation">
    <text evidence="12">Na(+) is not transported, but it plays an essential structural role and its presence is essential for fluoride channel function.</text>
</comment>
<dbReference type="HOGENOM" id="CLU_114342_3_0_5"/>
<evidence type="ECO:0000256" key="3">
    <source>
        <dbReference type="ARBA" id="ARBA00022519"/>
    </source>
</evidence>
<evidence type="ECO:0000256" key="4">
    <source>
        <dbReference type="ARBA" id="ARBA00022692"/>
    </source>
</evidence>
<proteinExistence type="inferred from homology"/>
<evidence type="ECO:0000256" key="2">
    <source>
        <dbReference type="ARBA" id="ARBA00022475"/>
    </source>
</evidence>
<feature type="binding site" evidence="12">
    <location>
        <position position="75"/>
    </location>
    <ligand>
        <name>Na(+)</name>
        <dbReference type="ChEBI" id="CHEBI:29101"/>
        <note>structural</note>
    </ligand>
</feature>
<dbReference type="PANTHER" id="PTHR28259">
    <property type="entry name" value="FLUORIDE EXPORT PROTEIN 1-RELATED"/>
    <property type="match status" value="1"/>
</dbReference>
<gene>
    <name evidence="13" type="primary">ccrB</name>
    <name evidence="12" type="synonym">crcB</name>
    <name evidence="12" type="synonym">fluC</name>
    <name evidence="13" type="ordered locus">SL003B_1773</name>
</gene>
<dbReference type="GO" id="GO:0046872">
    <property type="term" value="F:metal ion binding"/>
    <property type="evidence" value="ECO:0007669"/>
    <property type="project" value="UniProtKB-KW"/>
</dbReference>
<dbReference type="NCBIfam" id="NF010791">
    <property type="entry name" value="PRK14195.1"/>
    <property type="match status" value="1"/>
</dbReference>
<keyword evidence="12" id="KW-0479">Metal-binding</keyword>
<sequence length="126" mass="12589">MTNLLVVAFGGAAGAVSRHLVSMALLRLAGPGFPWGTLVVNVAGSLAMGVFIGVLARHGGGSNALRLLVATGFLGGFTTFSAFSLDFAVLWQRGETGPALAYAGVSVALSLLAVFAGLAAARALLS</sequence>
<evidence type="ECO:0000256" key="10">
    <source>
        <dbReference type="ARBA" id="ARBA00035120"/>
    </source>
</evidence>
<evidence type="ECO:0000256" key="6">
    <source>
        <dbReference type="ARBA" id="ARBA00023053"/>
    </source>
</evidence>
<feature type="transmembrane region" description="Helical" evidence="12">
    <location>
        <begin position="101"/>
        <end position="125"/>
    </location>
</feature>
<keyword evidence="9 12" id="KW-0407">Ion channel</keyword>
<keyword evidence="3 12" id="KW-0997">Cell inner membrane</keyword>
<evidence type="ECO:0000256" key="7">
    <source>
        <dbReference type="ARBA" id="ARBA00023065"/>
    </source>
</evidence>
<keyword evidence="2 12" id="KW-1003">Cell membrane</keyword>
<evidence type="ECO:0000256" key="12">
    <source>
        <dbReference type="HAMAP-Rule" id="MF_00454"/>
    </source>
</evidence>
<dbReference type="AlphaFoldDB" id="F2IUX1"/>
<evidence type="ECO:0000313" key="14">
    <source>
        <dbReference type="Proteomes" id="UP000008130"/>
    </source>
</evidence>
<comment type="similarity">
    <text evidence="10 12">Belongs to the fluoride channel Fluc/FEX (TC 1.A.43) family.</text>
</comment>
<evidence type="ECO:0000256" key="1">
    <source>
        <dbReference type="ARBA" id="ARBA00004651"/>
    </source>
</evidence>
<evidence type="ECO:0000313" key="13">
    <source>
        <dbReference type="EMBL" id="ADZ70200.1"/>
    </source>
</evidence>
<comment type="subcellular location">
    <subcellularLocation>
        <location evidence="12">Cell inner membrane</location>
        <topology evidence="12">Multi-pass membrane protein</topology>
    </subcellularLocation>
    <subcellularLocation>
        <location evidence="1">Cell membrane</location>
        <topology evidence="1">Multi-pass membrane protein</topology>
    </subcellularLocation>
</comment>
<keyword evidence="4 12" id="KW-0812">Transmembrane</keyword>
<comment type="catalytic activity">
    <reaction evidence="11">
        <text>fluoride(in) = fluoride(out)</text>
        <dbReference type="Rhea" id="RHEA:76159"/>
        <dbReference type="ChEBI" id="CHEBI:17051"/>
    </reaction>
    <physiologicalReaction direction="left-to-right" evidence="11">
        <dbReference type="Rhea" id="RHEA:76160"/>
    </physiologicalReaction>
</comment>
<dbReference type="Proteomes" id="UP000008130">
    <property type="component" value="Chromosome"/>
</dbReference>
<dbReference type="NCBIfam" id="TIGR00494">
    <property type="entry name" value="crcB"/>
    <property type="match status" value="1"/>
</dbReference>
<dbReference type="GO" id="GO:0005886">
    <property type="term" value="C:plasma membrane"/>
    <property type="evidence" value="ECO:0007669"/>
    <property type="project" value="UniProtKB-SubCell"/>
</dbReference>
<keyword evidence="14" id="KW-1185">Reference proteome</keyword>
<evidence type="ECO:0000256" key="5">
    <source>
        <dbReference type="ARBA" id="ARBA00022989"/>
    </source>
</evidence>
<dbReference type="PANTHER" id="PTHR28259:SF1">
    <property type="entry name" value="FLUORIDE EXPORT PROTEIN 1-RELATED"/>
    <property type="match status" value="1"/>
</dbReference>
<keyword evidence="12" id="KW-0813">Transport</keyword>
<comment type="function">
    <text evidence="12">Fluoride-specific ion channel. Important for reducing fluoride concentration in the cell, thus reducing its toxicity.</text>
</comment>